<feature type="transmembrane region" description="Helical" evidence="1">
    <location>
        <begin position="87"/>
        <end position="106"/>
    </location>
</feature>
<keyword evidence="1" id="KW-1133">Transmembrane helix</keyword>
<comment type="caution">
    <text evidence="2">The sequence shown here is derived from an EMBL/GenBank/DDBJ whole genome shotgun (WGS) entry which is preliminary data.</text>
</comment>
<evidence type="ECO:0000313" key="3">
    <source>
        <dbReference type="Proteomes" id="UP000434850"/>
    </source>
</evidence>
<feature type="transmembrane region" description="Helical" evidence="1">
    <location>
        <begin position="12"/>
        <end position="34"/>
    </location>
</feature>
<feature type="transmembrane region" description="Helical" evidence="1">
    <location>
        <begin position="46"/>
        <end position="67"/>
    </location>
</feature>
<evidence type="ECO:0000256" key="1">
    <source>
        <dbReference type="SAM" id="Phobius"/>
    </source>
</evidence>
<protein>
    <submittedName>
        <fullName evidence="2">Cytochrome B</fullName>
    </submittedName>
</protein>
<organism evidence="2 3">
    <name type="scientific">Mucilaginibacter aquatilis</name>
    <dbReference type="NCBI Taxonomy" id="1517760"/>
    <lineage>
        <taxon>Bacteria</taxon>
        <taxon>Pseudomonadati</taxon>
        <taxon>Bacteroidota</taxon>
        <taxon>Sphingobacteriia</taxon>
        <taxon>Sphingobacteriales</taxon>
        <taxon>Sphingobacteriaceae</taxon>
        <taxon>Mucilaginibacter</taxon>
    </lineage>
</organism>
<proteinExistence type="predicted"/>
<dbReference type="AlphaFoldDB" id="A0A6I4IFT4"/>
<evidence type="ECO:0000313" key="2">
    <source>
        <dbReference type="EMBL" id="MVN92229.1"/>
    </source>
</evidence>
<keyword evidence="1" id="KW-0812">Transmembrane</keyword>
<dbReference type="EMBL" id="WQLA01000005">
    <property type="protein sequence ID" value="MVN92229.1"/>
    <property type="molecule type" value="Genomic_DNA"/>
</dbReference>
<gene>
    <name evidence="2" type="ORF">GO816_13925</name>
</gene>
<feature type="transmembrane region" description="Helical" evidence="1">
    <location>
        <begin position="118"/>
        <end position="137"/>
    </location>
</feature>
<dbReference type="Proteomes" id="UP000434850">
    <property type="component" value="Unassembled WGS sequence"/>
</dbReference>
<name>A0A6I4IFT4_9SPHI</name>
<dbReference type="OrthoDB" id="329514at2"/>
<keyword evidence="1" id="KW-0472">Membrane</keyword>
<accession>A0A6I4IFT4</accession>
<keyword evidence="3" id="KW-1185">Reference proteome</keyword>
<sequence>MSAYQIIKYLHSGLRFVVLILIVLAILQALAGWLGNKTYSQGNRKLNMFAMISAHTQFLFGLILYFVSPFVQFGSNTMKEATTRYWTVEHIAMMLFAIVLITIGHSKSKKATLPQLKHRAIAIFYILAVLIIIVAIVQSKRPFFSITG</sequence>
<dbReference type="RefSeq" id="WP_157542544.1">
    <property type="nucleotide sequence ID" value="NZ_WQLA01000005.1"/>
</dbReference>
<reference evidence="2 3" key="1">
    <citation type="submission" date="2019-12" db="EMBL/GenBank/DDBJ databases">
        <title>Mucilaginibacter sp. HME9299 genome sequencing and assembly.</title>
        <authorList>
            <person name="Kang H."/>
            <person name="Kim H."/>
            <person name="Joh K."/>
        </authorList>
    </citation>
    <scope>NUCLEOTIDE SEQUENCE [LARGE SCALE GENOMIC DNA]</scope>
    <source>
        <strain evidence="2 3">HME9299</strain>
    </source>
</reference>